<dbReference type="RefSeq" id="WP_054493268.1">
    <property type="nucleotide sequence ID" value="NZ_BBZA01000143.1"/>
</dbReference>
<gene>
    <name evidence="7" type="primary">htrB</name>
    <name evidence="7" type="ORF">ARMA_1858</name>
    <name evidence="8" type="ORF">SE16_06360</name>
</gene>
<comment type="caution">
    <text evidence="7">The sequence shown here is derived from an EMBL/GenBank/DDBJ whole genome shotgun (WGS) entry which is preliminary data.</text>
</comment>
<dbReference type="GO" id="GO:0005886">
    <property type="term" value="C:plasma membrane"/>
    <property type="evidence" value="ECO:0007669"/>
    <property type="project" value="UniProtKB-SubCell"/>
</dbReference>
<evidence type="ECO:0000256" key="4">
    <source>
        <dbReference type="ARBA" id="ARBA00022679"/>
    </source>
</evidence>
<dbReference type="Proteomes" id="UP000037784">
    <property type="component" value="Unassembled WGS sequence"/>
</dbReference>
<dbReference type="AlphaFoldDB" id="A0A0M8K7N1"/>
<dbReference type="Pfam" id="PF03279">
    <property type="entry name" value="Lip_A_acyltrans"/>
    <property type="match status" value="1"/>
</dbReference>
<keyword evidence="4 7" id="KW-0808">Transferase</keyword>
<dbReference type="EMBL" id="BBZA01000143">
    <property type="protein sequence ID" value="GAP63435.1"/>
    <property type="molecule type" value="Genomic_DNA"/>
</dbReference>
<dbReference type="EMBL" id="LGKN01000004">
    <property type="protein sequence ID" value="KPL88422.1"/>
    <property type="molecule type" value="Genomic_DNA"/>
</dbReference>
<reference evidence="9" key="3">
    <citation type="submission" date="2015-08" db="EMBL/GenBank/DDBJ databases">
        <title>Draft Genome Sequence of a Heterotrophic Facultative Anaerobic Bacterium Ardenticatena maritima Strain 110S.</title>
        <authorList>
            <person name="Kawaichi S."/>
            <person name="Yoshida T."/>
            <person name="Sako Y."/>
            <person name="Nakamura R."/>
        </authorList>
    </citation>
    <scope>NUCLEOTIDE SEQUENCE [LARGE SCALE GENOMIC DNA]</scope>
    <source>
        <strain evidence="9">110S</strain>
    </source>
</reference>
<keyword evidence="9" id="KW-1185">Reference proteome</keyword>
<evidence type="ECO:0000256" key="5">
    <source>
        <dbReference type="ARBA" id="ARBA00023136"/>
    </source>
</evidence>
<evidence type="ECO:0000256" key="1">
    <source>
        <dbReference type="ARBA" id="ARBA00004533"/>
    </source>
</evidence>
<dbReference type="GO" id="GO:0009247">
    <property type="term" value="P:glycolipid biosynthetic process"/>
    <property type="evidence" value="ECO:0007669"/>
    <property type="project" value="UniProtKB-ARBA"/>
</dbReference>
<dbReference type="PANTHER" id="PTHR30606">
    <property type="entry name" value="LIPID A BIOSYNTHESIS LAUROYL ACYLTRANSFERASE"/>
    <property type="match status" value="1"/>
</dbReference>
<dbReference type="InterPro" id="IPR004960">
    <property type="entry name" value="LipA_acyltrans"/>
</dbReference>
<keyword evidence="6 7" id="KW-0012">Acyltransferase</keyword>
<keyword evidence="3" id="KW-0997">Cell inner membrane</keyword>
<dbReference type="Proteomes" id="UP000050502">
    <property type="component" value="Unassembled WGS sequence"/>
</dbReference>
<reference evidence="8 10" key="2">
    <citation type="submission" date="2015-07" db="EMBL/GenBank/DDBJ databases">
        <title>Whole genome sequence of Ardenticatena maritima DSM 23922.</title>
        <authorList>
            <person name="Hemp J."/>
            <person name="Ward L.M."/>
            <person name="Pace L.A."/>
            <person name="Fischer W.W."/>
        </authorList>
    </citation>
    <scope>NUCLEOTIDE SEQUENCE [LARGE SCALE GENOMIC DNA]</scope>
    <source>
        <strain evidence="8 10">110S</strain>
    </source>
</reference>
<organism evidence="7 9">
    <name type="scientific">Ardenticatena maritima</name>
    <dbReference type="NCBI Taxonomy" id="872965"/>
    <lineage>
        <taxon>Bacteria</taxon>
        <taxon>Bacillati</taxon>
        <taxon>Chloroflexota</taxon>
        <taxon>Ardenticatenia</taxon>
        <taxon>Ardenticatenales</taxon>
        <taxon>Ardenticatenaceae</taxon>
        <taxon>Ardenticatena</taxon>
    </lineage>
</organism>
<reference evidence="7 9" key="1">
    <citation type="journal article" date="2015" name="Genome Announc.">
        <title>Draft Genome Sequence of a Heterotrophic Facultative Anaerobic Thermophilic Bacterium, Ardenticatena maritima Strain 110ST.</title>
        <authorList>
            <person name="Kawaichi S."/>
            <person name="Yoshida T."/>
            <person name="Sako Y."/>
            <person name="Nakamura R."/>
        </authorList>
    </citation>
    <scope>NUCLEOTIDE SEQUENCE [LARGE SCALE GENOMIC DNA]</scope>
    <source>
        <strain evidence="7 9">110S</strain>
    </source>
</reference>
<dbReference type="InParanoid" id="A0A0M8K7N1"/>
<dbReference type="OrthoDB" id="144195at2"/>
<protein>
    <submittedName>
        <fullName evidence="7">Lipid A biosynthesis lauroyl acyltransferase</fullName>
    </submittedName>
</protein>
<comment type="subcellular location">
    <subcellularLocation>
        <location evidence="1">Cell inner membrane</location>
    </subcellularLocation>
</comment>
<evidence type="ECO:0000256" key="3">
    <source>
        <dbReference type="ARBA" id="ARBA00022519"/>
    </source>
</evidence>
<name>A0A0M8K7N1_9CHLR</name>
<keyword evidence="2" id="KW-1003">Cell membrane</keyword>
<dbReference type="GO" id="GO:0016746">
    <property type="term" value="F:acyltransferase activity"/>
    <property type="evidence" value="ECO:0007669"/>
    <property type="project" value="UniProtKB-KW"/>
</dbReference>
<keyword evidence="5" id="KW-0472">Membrane</keyword>
<evidence type="ECO:0000313" key="10">
    <source>
        <dbReference type="Proteomes" id="UP000050502"/>
    </source>
</evidence>
<proteinExistence type="predicted"/>
<evidence type="ECO:0000313" key="8">
    <source>
        <dbReference type="EMBL" id="KPL88422.1"/>
    </source>
</evidence>
<evidence type="ECO:0000313" key="9">
    <source>
        <dbReference type="Proteomes" id="UP000037784"/>
    </source>
</evidence>
<evidence type="ECO:0000313" key="7">
    <source>
        <dbReference type="EMBL" id="GAP63435.1"/>
    </source>
</evidence>
<evidence type="ECO:0000256" key="2">
    <source>
        <dbReference type="ARBA" id="ARBA00022475"/>
    </source>
</evidence>
<dbReference type="CDD" id="cd07984">
    <property type="entry name" value="LPLAT_LABLAT-like"/>
    <property type="match status" value="1"/>
</dbReference>
<sequence length="297" mass="33378">MVLYYIYRLLTLVVPFIPSSVGYWICDRIADLLYLFAGTIRRNIEFNQRHVLGANAPADEVRRVVRGVFRTLVKNYYDQFRLWKLTDDELRAFADLVGIEYLDEALSHGKGVLLVTAHFGSPEVTAQALAVRGYDITSPVEHIQPEALFQLMTSLRASHGLHIVPVEKPLNLLKALKRGGVVGIVSDRDITNSGICVPFFGEPTRMPDGAVQLSLRTGAPIVVAYSYRLPDNRFRAVGFPPIYLEKTGDKTADVERGVRQIVALMEQFIREHPDQWFVTVPMWGDACREQSTSEASA</sequence>
<dbReference type="PANTHER" id="PTHR30606:SF10">
    <property type="entry name" value="PHOSPHATIDYLINOSITOL MANNOSIDE ACYLTRANSFERASE"/>
    <property type="match status" value="1"/>
</dbReference>
<dbReference type="STRING" id="872965.SE16_06360"/>
<accession>A0A0M8K7N1</accession>
<evidence type="ECO:0000256" key="6">
    <source>
        <dbReference type="ARBA" id="ARBA00023315"/>
    </source>
</evidence>